<gene>
    <name evidence="2" type="ORF">A3843_00060</name>
</gene>
<keyword evidence="1" id="KW-0472">Membrane</keyword>
<feature type="transmembrane region" description="Helical" evidence="1">
    <location>
        <begin position="36"/>
        <end position="57"/>
    </location>
</feature>
<organism evidence="2 3">
    <name type="scientific">Pseudovibrio exalbescens</name>
    <dbReference type="NCBI Taxonomy" id="197461"/>
    <lineage>
        <taxon>Bacteria</taxon>
        <taxon>Pseudomonadati</taxon>
        <taxon>Pseudomonadota</taxon>
        <taxon>Alphaproteobacteria</taxon>
        <taxon>Hyphomicrobiales</taxon>
        <taxon>Stappiaceae</taxon>
        <taxon>Pseudovibrio</taxon>
    </lineage>
</organism>
<accession>A0A1U7JDG4</accession>
<protein>
    <submittedName>
        <fullName evidence="2">Uncharacterized protein</fullName>
    </submittedName>
</protein>
<evidence type="ECO:0000313" key="2">
    <source>
        <dbReference type="EMBL" id="OKL42745.1"/>
    </source>
</evidence>
<evidence type="ECO:0000313" key="3">
    <source>
        <dbReference type="Proteomes" id="UP000185783"/>
    </source>
</evidence>
<dbReference type="EMBL" id="LVVZ01000034">
    <property type="protein sequence ID" value="OKL42745.1"/>
    <property type="molecule type" value="Genomic_DNA"/>
</dbReference>
<evidence type="ECO:0000256" key="1">
    <source>
        <dbReference type="SAM" id="Phobius"/>
    </source>
</evidence>
<dbReference type="Proteomes" id="UP000185783">
    <property type="component" value="Unassembled WGS sequence"/>
</dbReference>
<reference evidence="2 3" key="1">
    <citation type="submission" date="2016-03" db="EMBL/GenBank/DDBJ databases">
        <title>Genome sequence of Nesiotobacter sp. nov., a moderately halophilic alphaproteobacterium isolated from the Yellow Sea, China.</title>
        <authorList>
            <person name="Zhang G."/>
            <person name="Zhang R."/>
        </authorList>
    </citation>
    <scope>NUCLEOTIDE SEQUENCE [LARGE SCALE GENOMIC DNA]</scope>
    <source>
        <strain evidence="2 3">WB1-6</strain>
    </source>
</reference>
<keyword evidence="3" id="KW-1185">Reference proteome</keyword>
<name>A0A1U7JDG4_9HYPH</name>
<keyword evidence="1" id="KW-0812">Transmembrane</keyword>
<proteinExistence type="predicted"/>
<dbReference type="AlphaFoldDB" id="A0A1U7JDG4"/>
<comment type="caution">
    <text evidence="2">The sequence shown here is derived from an EMBL/GenBank/DDBJ whole genome shotgun (WGS) entry which is preliminary data.</text>
</comment>
<keyword evidence="1" id="KW-1133">Transmembrane helix</keyword>
<sequence>MQWHGLPVTGKVKGSGDGAQGGDVLKKVLSFLKSGMFKACALIGFLIALAYAPTVYYQYKLDSVSIEGLAQDLTENSDAYYKNLSYKVSIRADHCKIEIYEKYRDECFGTQRLGELKRVDMSEIVSISEPVGLGNSFAYMRYRKDVEQAYLDFLDYNNKSLNKKFSHAELRAC</sequence>